<evidence type="ECO:0000256" key="3">
    <source>
        <dbReference type="ARBA" id="ARBA00023163"/>
    </source>
</evidence>
<evidence type="ECO:0000313" key="6">
    <source>
        <dbReference type="EMBL" id="MYL99750.1"/>
    </source>
</evidence>
<keyword evidence="1" id="KW-0805">Transcription regulation</keyword>
<dbReference type="InterPro" id="IPR009057">
    <property type="entry name" value="Homeodomain-like_sf"/>
</dbReference>
<name>A0A7X4GJE8_9SPHN</name>
<keyword evidence="3" id="KW-0804">Transcription</keyword>
<dbReference type="EMBL" id="WVTD01000019">
    <property type="protein sequence ID" value="MYL99750.1"/>
    <property type="molecule type" value="Genomic_DNA"/>
</dbReference>
<gene>
    <name evidence="6" type="ORF">GR702_18485</name>
</gene>
<evidence type="ECO:0000259" key="5">
    <source>
        <dbReference type="PROSITE" id="PS50977"/>
    </source>
</evidence>
<dbReference type="SUPFAM" id="SSF48498">
    <property type="entry name" value="Tetracyclin repressor-like, C-terminal domain"/>
    <property type="match status" value="1"/>
</dbReference>
<dbReference type="GO" id="GO:0000976">
    <property type="term" value="F:transcription cis-regulatory region binding"/>
    <property type="evidence" value="ECO:0007669"/>
    <property type="project" value="TreeGrafter"/>
</dbReference>
<feature type="domain" description="HTH tetR-type" evidence="5">
    <location>
        <begin position="18"/>
        <end position="78"/>
    </location>
</feature>
<dbReference type="InterPro" id="IPR036271">
    <property type="entry name" value="Tet_transcr_reg_TetR-rel_C_sf"/>
</dbReference>
<protein>
    <submittedName>
        <fullName evidence="6">TetR family transcriptional regulator</fullName>
    </submittedName>
</protein>
<feature type="DNA-binding region" description="H-T-H motif" evidence="4">
    <location>
        <begin position="41"/>
        <end position="60"/>
    </location>
</feature>
<evidence type="ECO:0000256" key="2">
    <source>
        <dbReference type="ARBA" id="ARBA00023125"/>
    </source>
</evidence>
<evidence type="ECO:0000256" key="1">
    <source>
        <dbReference type="ARBA" id="ARBA00023015"/>
    </source>
</evidence>
<reference evidence="6 7" key="1">
    <citation type="submission" date="2019-12" db="EMBL/GenBank/DDBJ databases">
        <authorList>
            <person name="Feng G."/>
            <person name="Zhu H."/>
        </authorList>
    </citation>
    <scope>NUCLEOTIDE SEQUENCE [LARGE SCALE GENOMIC DNA]</scope>
    <source>
        <strain evidence="6 7">FGD1</strain>
    </source>
</reference>
<dbReference type="InterPro" id="IPR050109">
    <property type="entry name" value="HTH-type_TetR-like_transc_reg"/>
</dbReference>
<dbReference type="Gene3D" id="1.10.10.60">
    <property type="entry name" value="Homeodomain-like"/>
    <property type="match status" value="1"/>
</dbReference>
<dbReference type="PRINTS" id="PR00455">
    <property type="entry name" value="HTHTETR"/>
</dbReference>
<dbReference type="PANTHER" id="PTHR30055:SF234">
    <property type="entry name" value="HTH-TYPE TRANSCRIPTIONAL REGULATOR BETI"/>
    <property type="match status" value="1"/>
</dbReference>
<dbReference type="RefSeq" id="WP_160987179.1">
    <property type="nucleotide sequence ID" value="NZ_WVTD01000019.1"/>
</dbReference>
<dbReference type="Proteomes" id="UP000465810">
    <property type="component" value="Unassembled WGS sequence"/>
</dbReference>
<sequence>MSDTDRPTKPLAPTRRGALTRTKLIDAGRKAFSAYGYDAARIADVVRLAGVSHGNFYRHFTDKDDLLHAVLDELHMGLRHPVRRQQPSAEGGMLGEMIDYNSSFFHTYAEHRDMLRVAREAAAKPGPSRFLDTWLEMRVPFIERNRRWMEKLQAKGVIDPAMDVALMAESLGSMIEQLAYVHIGLPKQRPTAERLDELGRTCGVIWFRSIFGGATVEPDIAAGGVEQ</sequence>
<dbReference type="InterPro" id="IPR001647">
    <property type="entry name" value="HTH_TetR"/>
</dbReference>
<proteinExistence type="predicted"/>
<accession>A0A7X4GJE8</accession>
<keyword evidence="7" id="KW-1185">Reference proteome</keyword>
<evidence type="ECO:0000313" key="7">
    <source>
        <dbReference type="Proteomes" id="UP000465810"/>
    </source>
</evidence>
<dbReference type="GO" id="GO:0003700">
    <property type="term" value="F:DNA-binding transcription factor activity"/>
    <property type="evidence" value="ECO:0007669"/>
    <property type="project" value="TreeGrafter"/>
</dbReference>
<keyword evidence="2 4" id="KW-0238">DNA-binding</keyword>
<dbReference type="SUPFAM" id="SSF46689">
    <property type="entry name" value="Homeodomain-like"/>
    <property type="match status" value="1"/>
</dbReference>
<comment type="caution">
    <text evidence="6">The sequence shown here is derived from an EMBL/GenBank/DDBJ whole genome shotgun (WGS) entry which is preliminary data.</text>
</comment>
<dbReference type="AlphaFoldDB" id="A0A7X4GJE8"/>
<dbReference type="Pfam" id="PF00440">
    <property type="entry name" value="TetR_N"/>
    <property type="match status" value="1"/>
</dbReference>
<organism evidence="6 7">
    <name type="scientific">Novosphingobium silvae</name>
    <dbReference type="NCBI Taxonomy" id="2692619"/>
    <lineage>
        <taxon>Bacteria</taxon>
        <taxon>Pseudomonadati</taxon>
        <taxon>Pseudomonadota</taxon>
        <taxon>Alphaproteobacteria</taxon>
        <taxon>Sphingomonadales</taxon>
        <taxon>Sphingomonadaceae</taxon>
        <taxon>Novosphingobium</taxon>
    </lineage>
</organism>
<dbReference type="Gene3D" id="1.10.357.10">
    <property type="entry name" value="Tetracycline Repressor, domain 2"/>
    <property type="match status" value="1"/>
</dbReference>
<dbReference type="PANTHER" id="PTHR30055">
    <property type="entry name" value="HTH-TYPE TRANSCRIPTIONAL REGULATOR RUTR"/>
    <property type="match status" value="1"/>
</dbReference>
<dbReference type="PROSITE" id="PS50977">
    <property type="entry name" value="HTH_TETR_2"/>
    <property type="match status" value="1"/>
</dbReference>
<evidence type="ECO:0000256" key="4">
    <source>
        <dbReference type="PROSITE-ProRule" id="PRU00335"/>
    </source>
</evidence>